<evidence type="ECO:0000256" key="5">
    <source>
        <dbReference type="ARBA" id="ARBA00022801"/>
    </source>
</evidence>
<evidence type="ECO:0000256" key="6">
    <source>
        <dbReference type="ARBA" id="ARBA00022842"/>
    </source>
</evidence>
<dbReference type="InterPro" id="IPR029060">
    <property type="entry name" value="PIN-like_dom_sf"/>
</dbReference>
<evidence type="ECO:0000313" key="9">
    <source>
        <dbReference type="EMBL" id="MFC3122389.1"/>
    </source>
</evidence>
<protein>
    <submittedName>
        <fullName evidence="9">Type II toxin-antitoxin system VapC family toxin</fullName>
    </submittedName>
</protein>
<evidence type="ECO:0000256" key="2">
    <source>
        <dbReference type="ARBA" id="ARBA00022649"/>
    </source>
</evidence>
<keyword evidence="5" id="KW-0378">Hydrolase</keyword>
<dbReference type="Gene3D" id="3.40.50.1010">
    <property type="entry name" value="5'-nuclease"/>
    <property type="match status" value="1"/>
</dbReference>
<dbReference type="EMBL" id="JBHRSW010000021">
    <property type="protein sequence ID" value="MFC3122389.1"/>
    <property type="molecule type" value="Genomic_DNA"/>
</dbReference>
<proteinExistence type="inferred from homology"/>
<dbReference type="CDD" id="cd18746">
    <property type="entry name" value="PIN_VapC4-5_FitB-like"/>
    <property type="match status" value="1"/>
</dbReference>
<comment type="caution">
    <text evidence="9">The sequence shown here is derived from an EMBL/GenBank/DDBJ whole genome shotgun (WGS) entry which is preliminary data.</text>
</comment>
<evidence type="ECO:0000313" key="10">
    <source>
        <dbReference type="Proteomes" id="UP001595478"/>
    </source>
</evidence>
<sequence>MYLLDTNVISELRKAGTNRANKNVIKWAQSISTSNMFISSISILEIELGVLQLERKDIKQASVYKMWLNDQVLKAFSERILSFNTSIALKCAQLHVPDPKSERDAMIAATSIVHGFTLVSRNERDFQHIDVQLINPWKTIK</sequence>
<keyword evidence="6" id="KW-0460">Magnesium</keyword>
<dbReference type="PANTHER" id="PTHR33653:SF1">
    <property type="entry name" value="RIBONUCLEASE VAPC2"/>
    <property type="match status" value="1"/>
</dbReference>
<dbReference type="InterPro" id="IPR002716">
    <property type="entry name" value="PIN_dom"/>
</dbReference>
<evidence type="ECO:0000259" key="8">
    <source>
        <dbReference type="Pfam" id="PF01850"/>
    </source>
</evidence>
<evidence type="ECO:0000256" key="4">
    <source>
        <dbReference type="ARBA" id="ARBA00022723"/>
    </source>
</evidence>
<feature type="domain" description="PIN" evidence="8">
    <location>
        <begin position="2"/>
        <end position="130"/>
    </location>
</feature>
<keyword evidence="2" id="KW-1277">Toxin-antitoxin system</keyword>
<accession>A0ABV7FPZ4</accession>
<dbReference type="InterPro" id="IPR050556">
    <property type="entry name" value="Type_II_TA_system_RNase"/>
</dbReference>
<reference evidence="10" key="1">
    <citation type="journal article" date="2019" name="Int. J. Syst. Evol. Microbiol.">
        <title>The Global Catalogue of Microorganisms (GCM) 10K type strain sequencing project: providing services to taxonomists for standard genome sequencing and annotation.</title>
        <authorList>
            <consortium name="The Broad Institute Genomics Platform"/>
            <consortium name="The Broad Institute Genome Sequencing Center for Infectious Disease"/>
            <person name="Wu L."/>
            <person name="Ma J."/>
        </authorList>
    </citation>
    <scope>NUCLEOTIDE SEQUENCE [LARGE SCALE GENOMIC DNA]</scope>
    <source>
        <strain evidence="10">KCTC 52473</strain>
    </source>
</reference>
<gene>
    <name evidence="9" type="ORF">ACFOHL_12230</name>
</gene>
<evidence type="ECO:0000256" key="3">
    <source>
        <dbReference type="ARBA" id="ARBA00022722"/>
    </source>
</evidence>
<dbReference type="Pfam" id="PF01850">
    <property type="entry name" value="PIN"/>
    <property type="match status" value="1"/>
</dbReference>
<dbReference type="Proteomes" id="UP001595478">
    <property type="component" value="Unassembled WGS sequence"/>
</dbReference>
<name>A0ABV7FPZ4_9ALTE</name>
<comment type="similarity">
    <text evidence="7">Belongs to the PINc/VapC protein family.</text>
</comment>
<keyword evidence="10" id="KW-1185">Reference proteome</keyword>
<organism evidence="9 10">
    <name type="scientific">Agaribacter flavus</name>
    <dbReference type="NCBI Taxonomy" id="1902781"/>
    <lineage>
        <taxon>Bacteria</taxon>
        <taxon>Pseudomonadati</taxon>
        <taxon>Pseudomonadota</taxon>
        <taxon>Gammaproteobacteria</taxon>
        <taxon>Alteromonadales</taxon>
        <taxon>Alteromonadaceae</taxon>
        <taxon>Agaribacter</taxon>
    </lineage>
</organism>
<comment type="cofactor">
    <cofactor evidence="1">
        <name>Mg(2+)</name>
        <dbReference type="ChEBI" id="CHEBI:18420"/>
    </cofactor>
</comment>
<evidence type="ECO:0000256" key="7">
    <source>
        <dbReference type="ARBA" id="ARBA00038093"/>
    </source>
</evidence>
<dbReference type="PANTHER" id="PTHR33653">
    <property type="entry name" value="RIBONUCLEASE VAPC2"/>
    <property type="match status" value="1"/>
</dbReference>
<evidence type="ECO:0000256" key="1">
    <source>
        <dbReference type="ARBA" id="ARBA00001946"/>
    </source>
</evidence>
<dbReference type="SUPFAM" id="SSF88723">
    <property type="entry name" value="PIN domain-like"/>
    <property type="match status" value="1"/>
</dbReference>
<keyword evidence="4" id="KW-0479">Metal-binding</keyword>
<keyword evidence="3" id="KW-0540">Nuclease</keyword>
<dbReference type="RefSeq" id="WP_376920554.1">
    <property type="nucleotide sequence ID" value="NZ_JBHRSW010000021.1"/>
</dbReference>